<gene>
    <name evidence="2" type="ORF">pipiens_019173</name>
</gene>
<dbReference type="CDD" id="cd04301">
    <property type="entry name" value="NAT_SF"/>
    <property type="match status" value="1"/>
</dbReference>
<comment type="caution">
    <text evidence="2">The sequence shown here is derived from an EMBL/GenBank/DDBJ whole genome shotgun (WGS) entry which is preliminary data.</text>
</comment>
<dbReference type="Proteomes" id="UP001562425">
    <property type="component" value="Unassembled WGS sequence"/>
</dbReference>
<evidence type="ECO:0000259" key="1">
    <source>
        <dbReference type="PROSITE" id="PS51186"/>
    </source>
</evidence>
<dbReference type="AlphaFoldDB" id="A0ABD1DW47"/>
<protein>
    <recommendedName>
        <fullName evidence="1">N-acetyltransferase domain-containing protein</fullName>
    </recommendedName>
</protein>
<dbReference type="InterPro" id="IPR053225">
    <property type="entry name" value="Acyl-CoA_N-acyltransferase"/>
</dbReference>
<evidence type="ECO:0000313" key="3">
    <source>
        <dbReference type="Proteomes" id="UP001562425"/>
    </source>
</evidence>
<reference evidence="2 3" key="1">
    <citation type="submission" date="2024-05" db="EMBL/GenBank/DDBJ databases">
        <title>Culex pipiens pipiens assembly and annotation.</title>
        <authorList>
            <person name="Alout H."/>
            <person name="Durand T."/>
        </authorList>
    </citation>
    <scope>NUCLEOTIDE SEQUENCE [LARGE SCALE GENOMIC DNA]</scope>
    <source>
        <strain evidence="2">HA-2024</strain>
        <tissue evidence="2">Whole body</tissue>
    </source>
</reference>
<sequence length="302" mass="35881">MLRSWQYTTVNDWEQKYAMCSPDVLQPILRESWEELRDLFKFEWPKHELAYNTIQNYIDWDKKDSKIKDLEILSLNGNWRQTGAYLVLDRFQIFLYTLEEDCNSLKRALRLIDWDYSYRISVVLDAHWPTVDAVLKQQHIETRFYNKSLLFYLPREEALKFHIELPQGLQLKQLTAEHGVYANRLWPHRNSGSEYFIKRLAAWNVSMGLFNESGQLLGWCFQWQTGAIGPLEVLPEHYRKGYGTLLTKAIARELARRGRNCYGNVSETNVASIGMFERLGFRLPCYHHWVSTKARKLCEWEV</sequence>
<dbReference type="PROSITE" id="PS51186">
    <property type="entry name" value="GNAT"/>
    <property type="match status" value="1"/>
</dbReference>
<evidence type="ECO:0000313" key="2">
    <source>
        <dbReference type="EMBL" id="KAL1403868.1"/>
    </source>
</evidence>
<dbReference type="Gene3D" id="3.40.630.30">
    <property type="match status" value="2"/>
</dbReference>
<feature type="domain" description="N-acetyltransferase" evidence="1">
    <location>
        <begin position="169"/>
        <end position="301"/>
    </location>
</feature>
<dbReference type="PANTHER" id="PTHR20958">
    <property type="entry name" value="GLYCINE N-ACYLTRANSFERASE-LIKE PROTEIN"/>
    <property type="match status" value="1"/>
</dbReference>
<proteinExistence type="predicted"/>
<dbReference type="InterPro" id="IPR016181">
    <property type="entry name" value="Acyl_CoA_acyltransferase"/>
</dbReference>
<dbReference type="InterPro" id="IPR013653">
    <property type="entry name" value="GCN5-like_dom"/>
</dbReference>
<organism evidence="2 3">
    <name type="scientific">Culex pipiens pipiens</name>
    <name type="common">Northern house mosquito</name>
    <dbReference type="NCBI Taxonomy" id="38569"/>
    <lineage>
        <taxon>Eukaryota</taxon>
        <taxon>Metazoa</taxon>
        <taxon>Ecdysozoa</taxon>
        <taxon>Arthropoda</taxon>
        <taxon>Hexapoda</taxon>
        <taxon>Insecta</taxon>
        <taxon>Pterygota</taxon>
        <taxon>Neoptera</taxon>
        <taxon>Endopterygota</taxon>
        <taxon>Diptera</taxon>
        <taxon>Nematocera</taxon>
        <taxon>Culicoidea</taxon>
        <taxon>Culicidae</taxon>
        <taxon>Culicinae</taxon>
        <taxon>Culicini</taxon>
        <taxon>Culex</taxon>
        <taxon>Culex</taxon>
    </lineage>
</organism>
<name>A0ABD1DW47_CULPP</name>
<dbReference type="PANTHER" id="PTHR20958:SF10">
    <property type="entry name" value="GH05617P-RELATED"/>
    <property type="match status" value="1"/>
</dbReference>
<keyword evidence="3" id="KW-1185">Reference proteome</keyword>
<dbReference type="Pfam" id="PF08445">
    <property type="entry name" value="FR47"/>
    <property type="match status" value="1"/>
</dbReference>
<dbReference type="EMBL" id="JBEHCU010001068">
    <property type="protein sequence ID" value="KAL1403868.1"/>
    <property type="molecule type" value="Genomic_DNA"/>
</dbReference>
<dbReference type="InterPro" id="IPR000182">
    <property type="entry name" value="GNAT_dom"/>
</dbReference>
<dbReference type="SUPFAM" id="SSF55729">
    <property type="entry name" value="Acyl-CoA N-acyltransferases (Nat)"/>
    <property type="match status" value="1"/>
</dbReference>
<accession>A0ABD1DW47</accession>